<keyword evidence="4" id="KW-1185">Reference proteome</keyword>
<evidence type="ECO:0000313" key="3">
    <source>
        <dbReference type="EMBL" id="MBB3186258.1"/>
    </source>
</evidence>
<sequence>MRLSKMISVGTVFACFSFNLYGQYVSNQPINNKSPFFFEASYIGDFASNLRGGIKQGSTYLGLANLKIGFNTDNAGWWKGGTFFVNGGNTHGGRPSEYLIGDFQGVSNIEAGNLTFLYELWYKQMLKRVTVITGLQDLNANFAVCASGALFLNSSFGIMPSISGNIPAPIFPLTALGVSVQWNVNNTMSWQSAVYDGTPDNFQSNPYNTKWCLGKNNGILSVTEVDFAHSLIKELQGSYKAGFYFRHCNDSIPCEQTKLGFYFIGEQEVWKTKTRRVVLFSQLGINPTPHRIDKGYISIGLNYNGLFPGRREDQAGVAIAYLDLKNGAVANETTVEMAYQWNVNPNVYLKPDVQYVFNPARTGIRYKNAVVSILRFGIHF</sequence>
<comment type="caution">
    <text evidence="3">The sequence shown here is derived from an EMBL/GenBank/DDBJ whole genome shotgun (WGS) entry which is preliminary data.</text>
</comment>
<reference evidence="3 4" key="1">
    <citation type="submission" date="2020-08" db="EMBL/GenBank/DDBJ databases">
        <title>Genomic Encyclopedia of Type Strains, Phase IV (KMG-IV): sequencing the most valuable type-strain genomes for metagenomic binning, comparative biology and taxonomic classification.</title>
        <authorList>
            <person name="Goeker M."/>
        </authorList>
    </citation>
    <scope>NUCLEOTIDE SEQUENCE [LARGE SCALE GENOMIC DNA]</scope>
    <source>
        <strain evidence="3 4">DSM 27471</strain>
    </source>
</reference>
<gene>
    <name evidence="3" type="ORF">FHX64_000421</name>
</gene>
<protein>
    <submittedName>
        <fullName evidence="3">Porin</fullName>
    </submittedName>
</protein>
<dbReference type="AlphaFoldDB" id="A0A7W5H076"/>
<dbReference type="Gene3D" id="2.40.160.180">
    <property type="entry name" value="Carbohydrate-selective porin OprB"/>
    <property type="match status" value="1"/>
</dbReference>
<dbReference type="GO" id="GO:0008643">
    <property type="term" value="P:carbohydrate transport"/>
    <property type="evidence" value="ECO:0007669"/>
    <property type="project" value="InterPro"/>
</dbReference>
<evidence type="ECO:0000313" key="4">
    <source>
        <dbReference type="Proteomes" id="UP000544222"/>
    </source>
</evidence>
<dbReference type="PANTHER" id="PTHR37944">
    <property type="entry name" value="PORIN B"/>
    <property type="match status" value="1"/>
</dbReference>
<evidence type="ECO:0000256" key="1">
    <source>
        <dbReference type="ARBA" id="ARBA00008769"/>
    </source>
</evidence>
<dbReference type="InterPro" id="IPR052932">
    <property type="entry name" value="OprB_Porin"/>
</dbReference>
<dbReference type="InterPro" id="IPR007049">
    <property type="entry name" value="Carb-sel_porin_OprB"/>
</dbReference>
<evidence type="ECO:0000256" key="2">
    <source>
        <dbReference type="RuleBase" id="RU363072"/>
    </source>
</evidence>
<dbReference type="RefSeq" id="WP_183412174.1">
    <property type="nucleotide sequence ID" value="NZ_JACHYB010000001.1"/>
</dbReference>
<accession>A0A7W5H076</accession>
<dbReference type="GO" id="GO:0015288">
    <property type="term" value="F:porin activity"/>
    <property type="evidence" value="ECO:0007669"/>
    <property type="project" value="InterPro"/>
</dbReference>
<dbReference type="Pfam" id="PF04966">
    <property type="entry name" value="OprB"/>
    <property type="match status" value="1"/>
</dbReference>
<dbReference type="InterPro" id="IPR038673">
    <property type="entry name" value="OprB_sf"/>
</dbReference>
<dbReference type="EMBL" id="JACHYB010000001">
    <property type="protein sequence ID" value="MBB3186258.1"/>
    <property type="molecule type" value="Genomic_DNA"/>
</dbReference>
<dbReference type="GO" id="GO:0016020">
    <property type="term" value="C:membrane"/>
    <property type="evidence" value="ECO:0007669"/>
    <property type="project" value="InterPro"/>
</dbReference>
<name>A0A7W5H076_9PORP</name>
<dbReference type="Proteomes" id="UP000544222">
    <property type="component" value="Unassembled WGS sequence"/>
</dbReference>
<organism evidence="3 4">
    <name type="scientific">Microbacter margulisiae</name>
    <dbReference type="NCBI Taxonomy" id="1350067"/>
    <lineage>
        <taxon>Bacteria</taxon>
        <taxon>Pseudomonadati</taxon>
        <taxon>Bacteroidota</taxon>
        <taxon>Bacteroidia</taxon>
        <taxon>Bacteroidales</taxon>
        <taxon>Porphyromonadaceae</taxon>
        <taxon>Microbacter</taxon>
    </lineage>
</organism>
<comment type="similarity">
    <text evidence="1 2">Belongs to the OprB family.</text>
</comment>
<proteinExistence type="inferred from homology"/>
<dbReference type="PANTHER" id="PTHR37944:SF1">
    <property type="entry name" value="PORIN B"/>
    <property type="match status" value="1"/>
</dbReference>